<proteinExistence type="predicted"/>
<accession>A0AAF0WNE1</accession>
<gene>
    <name evidence="2" type="ORF">DCAR_0312346</name>
</gene>
<organism evidence="2 3">
    <name type="scientific">Daucus carota subsp. sativus</name>
    <name type="common">Carrot</name>
    <dbReference type="NCBI Taxonomy" id="79200"/>
    <lineage>
        <taxon>Eukaryota</taxon>
        <taxon>Viridiplantae</taxon>
        <taxon>Streptophyta</taxon>
        <taxon>Embryophyta</taxon>
        <taxon>Tracheophyta</taxon>
        <taxon>Spermatophyta</taxon>
        <taxon>Magnoliopsida</taxon>
        <taxon>eudicotyledons</taxon>
        <taxon>Gunneridae</taxon>
        <taxon>Pentapetalae</taxon>
        <taxon>asterids</taxon>
        <taxon>campanulids</taxon>
        <taxon>Apiales</taxon>
        <taxon>Apiaceae</taxon>
        <taxon>Apioideae</taxon>
        <taxon>Scandiceae</taxon>
        <taxon>Daucinae</taxon>
        <taxon>Daucus</taxon>
        <taxon>Daucus sect. Daucus</taxon>
    </lineage>
</organism>
<dbReference type="AlphaFoldDB" id="A0AAF0WNE1"/>
<dbReference type="EMBL" id="CP093345">
    <property type="protein sequence ID" value="WOG93065.1"/>
    <property type="molecule type" value="Genomic_DNA"/>
</dbReference>
<evidence type="ECO:0000256" key="1">
    <source>
        <dbReference type="SAM" id="Phobius"/>
    </source>
</evidence>
<protein>
    <submittedName>
        <fullName evidence="2">Uncharacterized protein</fullName>
    </submittedName>
</protein>
<evidence type="ECO:0000313" key="3">
    <source>
        <dbReference type="Proteomes" id="UP000077755"/>
    </source>
</evidence>
<keyword evidence="1" id="KW-1133">Transmembrane helix</keyword>
<evidence type="ECO:0000313" key="2">
    <source>
        <dbReference type="EMBL" id="WOG93065.1"/>
    </source>
</evidence>
<sequence length="93" mass="11002">MSGQFSIIELLIVIEHLVINVFIEIILVTILHILIISFVEDFTYDETPSIQISRERTSTIEEFMQFHHRIRDKNAHIQLQNDLVEHLWQKFGG</sequence>
<name>A0AAF0WNE1_DAUCS</name>
<reference evidence="2" key="2">
    <citation type="submission" date="2022-03" db="EMBL/GenBank/DDBJ databases">
        <title>Draft title - Genomic analysis of global carrot germplasm unveils the trajectory of domestication and the origin of high carotenoid orange carrot.</title>
        <authorList>
            <person name="Iorizzo M."/>
            <person name="Ellison S."/>
            <person name="Senalik D."/>
            <person name="Macko-Podgorni A."/>
            <person name="Grzebelus D."/>
            <person name="Bostan H."/>
            <person name="Rolling W."/>
            <person name="Curaba J."/>
            <person name="Simon P."/>
        </authorList>
    </citation>
    <scope>NUCLEOTIDE SEQUENCE</scope>
    <source>
        <tissue evidence="2">Leaf</tissue>
    </source>
</reference>
<feature type="transmembrane region" description="Helical" evidence="1">
    <location>
        <begin position="12"/>
        <end position="39"/>
    </location>
</feature>
<dbReference type="Proteomes" id="UP000077755">
    <property type="component" value="Chromosome 3"/>
</dbReference>
<keyword evidence="1" id="KW-0472">Membrane</keyword>
<keyword evidence="3" id="KW-1185">Reference proteome</keyword>
<keyword evidence="1" id="KW-0812">Transmembrane</keyword>
<reference evidence="2" key="1">
    <citation type="journal article" date="2016" name="Nat. Genet.">
        <title>A high-quality carrot genome assembly provides new insights into carotenoid accumulation and asterid genome evolution.</title>
        <authorList>
            <person name="Iorizzo M."/>
            <person name="Ellison S."/>
            <person name="Senalik D."/>
            <person name="Zeng P."/>
            <person name="Satapoomin P."/>
            <person name="Huang J."/>
            <person name="Bowman M."/>
            <person name="Iovene M."/>
            <person name="Sanseverino W."/>
            <person name="Cavagnaro P."/>
            <person name="Yildiz M."/>
            <person name="Macko-Podgorni A."/>
            <person name="Moranska E."/>
            <person name="Grzebelus E."/>
            <person name="Grzebelus D."/>
            <person name="Ashrafi H."/>
            <person name="Zheng Z."/>
            <person name="Cheng S."/>
            <person name="Spooner D."/>
            <person name="Van Deynze A."/>
            <person name="Simon P."/>
        </authorList>
    </citation>
    <scope>NUCLEOTIDE SEQUENCE</scope>
    <source>
        <tissue evidence="2">Leaf</tissue>
    </source>
</reference>